<organism evidence="4 5">
    <name type="scientific">Paenibacillus woosongensis</name>
    <dbReference type="NCBI Taxonomy" id="307580"/>
    <lineage>
        <taxon>Bacteria</taxon>
        <taxon>Bacillati</taxon>
        <taxon>Bacillota</taxon>
        <taxon>Bacilli</taxon>
        <taxon>Bacillales</taxon>
        <taxon>Paenibacillaceae</taxon>
        <taxon>Paenibacillus</taxon>
    </lineage>
</organism>
<name>A0ABQ4MR78_9BACL</name>
<evidence type="ECO:0000259" key="3">
    <source>
        <dbReference type="Pfam" id="PF00296"/>
    </source>
</evidence>
<keyword evidence="1" id="KW-0560">Oxidoreductase</keyword>
<gene>
    <name evidence="4" type="ORF">J15TS10_23190</name>
</gene>
<dbReference type="PANTHER" id="PTHR30137">
    <property type="entry name" value="LUCIFERASE-LIKE MONOOXYGENASE"/>
    <property type="match status" value="1"/>
</dbReference>
<dbReference type="Gene3D" id="3.20.20.30">
    <property type="entry name" value="Luciferase-like domain"/>
    <property type="match status" value="1"/>
</dbReference>
<evidence type="ECO:0000313" key="5">
    <source>
        <dbReference type="Proteomes" id="UP000681290"/>
    </source>
</evidence>
<dbReference type="PANTHER" id="PTHR30137:SF8">
    <property type="entry name" value="BLR5498 PROTEIN"/>
    <property type="match status" value="1"/>
</dbReference>
<dbReference type="EMBL" id="BOSM01000003">
    <property type="protein sequence ID" value="GIP58505.1"/>
    <property type="molecule type" value="Genomic_DNA"/>
</dbReference>
<reference evidence="4 5" key="1">
    <citation type="submission" date="2021-03" db="EMBL/GenBank/DDBJ databases">
        <title>Antimicrobial resistance genes in bacteria isolated from Japanese honey, and their potential for conferring macrolide and lincosamide resistance in the American foulbrood pathogen Paenibacillus larvae.</title>
        <authorList>
            <person name="Okamoto M."/>
            <person name="Kumagai M."/>
            <person name="Kanamori H."/>
            <person name="Takamatsu D."/>
        </authorList>
    </citation>
    <scope>NUCLEOTIDE SEQUENCE [LARGE SCALE GENOMIC DNA]</scope>
    <source>
        <strain evidence="4 5">J15TS10</strain>
    </source>
</reference>
<evidence type="ECO:0000313" key="4">
    <source>
        <dbReference type="EMBL" id="GIP58505.1"/>
    </source>
</evidence>
<dbReference type="Proteomes" id="UP000681290">
    <property type="component" value="Unassembled WGS sequence"/>
</dbReference>
<keyword evidence="5" id="KW-1185">Reference proteome</keyword>
<dbReference type="Pfam" id="PF00296">
    <property type="entry name" value="Bac_luciferase"/>
    <property type="match status" value="1"/>
</dbReference>
<protein>
    <submittedName>
        <fullName evidence="4">Luciferase</fullName>
    </submittedName>
</protein>
<proteinExistence type="predicted"/>
<feature type="domain" description="Luciferase-like" evidence="3">
    <location>
        <begin position="52"/>
        <end position="355"/>
    </location>
</feature>
<accession>A0ABQ4MR78</accession>
<comment type="caution">
    <text evidence="4">The sequence shown here is derived from an EMBL/GenBank/DDBJ whole genome shotgun (WGS) entry which is preliminary data.</text>
</comment>
<dbReference type="InterPro" id="IPR036661">
    <property type="entry name" value="Luciferase-like_sf"/>
</dbReference>
<keyword evidence="2" id="KW-0503">Monooxygenase</keyword>
<evidence type="ECO:0000256" key="1">
    <source>
        <dbReference type="ARBA" id="ARBA00023002"/>
    </source>
</evidence>
<sequence>MLVPLLTSLYYDIVISYCINQPWIANNSNTAILNEGVPTMNDSIQNKHQGIEIGVYTLGDLVPDPHQGQTISSRQRLLDMIEAAKLADEAGLDIFGVGEHHRLDYAASSTSVILAAIAQTTKQIKLTSATTVLTTTDPVRLFEEYATLDLLSNGRAEIIGGRGAFLESFPLFGYDLNDYDELFMENFELFQQLNQQEKVSWQGKFRAPLQEAEIAPRPIQTQIPMWIGSGGSLVSAERAGKLGTGMALAILGGAPNRFQALVEAYRAAGNAAGHKPSDLKVAITGHGYISATTQQAKDEYYPYYANYRQYVDRQLGKTSAPLSREEFEQMTSPETALFVGDPQLIIDKMMYQYELFGHQRFMLQLDVGGIPFSNVARSIELLAAKVAPVVRQLTSKAVAEPRT</sequence>
<dbReference type="InterPro" id="IPR050766">
    <property type="entry name" value="Bact_Lucif_Oxidored"/>
</dbReference>
<dbReference type="SUPFAM" id="SSF51679">
    <property type="entry name" value="Bacterial luciferase-like"/>
    <property type="match status" value="1"/>
</dbReference>
<evidence type="ECO:0000256" key="2">
    <source>
        <dbReference type="ARBA" id="ARBA00023033"/>
    </source>
</evidence>
<dbReference type="InterPro" id="IPR011251">
    <property type="entry name" value="Luciferase-like_dom"/>
</dbReference>